<dbReference type="STRING" id="2018661.A0A2A2KDS7"/>
<dbReference type="PANTHER" id="PTHR11616:SF241">
    <property type="entry name" value="SODIUM- AND CHLORIDE-DEPENDENT GLYCINE TRANSPORTER 2"/>
    <property type="match status" value="1"/>
</dbReference>
<keyword evidence="2" id="KW-0813">Transport</keyword>
<name>A0A2A2KDS7_9BILA</name>
<proteinExistence type="predicted"/>
<dbReference type="GO" id="GO:0005886">
    <property type="term" value="C:plasma membrane"/>
    <property type="evidence" value="ECO:0007669"/>
    <property type="project" value="TreeGrafter"/>
</dbReference>
<evidence type="ECO:0000256" key="6">
    <source>
        <dbReference type="ARBA" id="ARBA00023136"/>
    </source>
</evidence>
<evidence type="ECO:0000256" key="2">
    <source>
        <dbReference type="ARBA" id="ARBA00022448"/>
    </source>
</evidence>
<dbReference type="PROSITE" id="PS50267">
    <property type="entry name" value="NA_NEUROTRAN_SYMP_3"/>
    <property type="match status" value="1"/>
</dbReference>
<dbReference type="PANTHER" id="PTHR11616">
    <property type="entry name" value="SODIUM/CHLORIDE DEPENDENT TRANSPORTER"/>
    <property type="match status" value="1"/>
</dbReference>
<accession>A0A2A2KDS7</accession>
<dbReference type="GO" id="GO:0089718">
    <property type="term" value="P:amino acid import across plasma membrane"/>
    <property type="evidence" value="ECO:0007669"/>
    <property type="project" value="TreeGrafter"/>
</dbReference>
<evidence type="ECO:0000256" key="9">
    <source>
        <dbReference type="SAM" id="Phobius"/>
    </source>
</evidence>
<evidence type="ECO:0000256" key="8">
    <source>
        <dbReference type="SAM" id="MobiDB-lite"/>
    </source>
</evidence>
<keyword evidence="4" id="KW-0769">Symport</keyword>
<dbReference type="Pfam" id="PF00209">
    <property type="entry name" value="SNF"/>
    <property type="match status" value="1"/>
</dbReference>
<evidence type="ECO:0000313" key="10">
    <source>
        <dbReference type="EMBL" id="PAV72095.1"/>
    </source>
</evidence>
<sequence length="252" mass="28618">MAPLQSMVNKDENSLDSFNDSTEETELDLRVETNLVLDISIQASPDVLRCLFGTSFIILYVFCTLLVATPVIVFEQSLGKYTSSSVVHIFSRIGPAFSGLGLSFIVVTFFSLLCNISIVIRGLLVFSEVQFIRQGKLRFQSCFNSLSMKDCLISTLSPCDKYQPSTDTGDTITNYINKRLAPRYVWHAGYCIIPNDESEMEVLDSLKKNNLESNFLGWLRAQSFVQFISMRPRDQKAVHLNERRAGRFIRFF</sequence>
<keyword evidence="11" id="KW-1185">Reference proteome</keyword>
<evidence type="ECO:0000256" key="1">
    <source>
        <dbReference type="ARBA" id="ARBA00004141"/>
    </source>
</evidence>
<evidence type="ECO:0000256" key="4">
    <source>
        <dbReference type="ARBA" id="ARBA00022847"/>
    </source>
</evidence>
<dbReference type="EMBL" id="LIAE01008849">
    <property type="protein sequence ID" value="PAV72095.1"/>
    <property type="molecule type" value="Genomic_DNA"/>
</dbReference>
<keyword evidence="3 9" id="KW-0812">Transmembrane</keyword>
<gene>
    <name evidence="10" type="ORF">WR25_20784</name>
</gene>
<evidence type="ECO:0000313" key="11">
    <source>
        <dbReference type="Proteomes" id="UP000218231"/>
    </source>
</evidence>
<evidence type="ECO:0000256" key="7">
    <source>
        <dbReference type="PIRSR" id="PIRSR600175-2"/>
    </source>
</evidence>
<organism evidence="10 11">
    <name type="scientific">Diploscapter pachys</name>
    <dbReference type="NCBI Taxonomy" id="2018661"/>
    <lineage>
        <taxon>Eukaryota</taxon>
        <taxon>Metazoa</taxon>
        <taxon>Ecdysozoa</taxon>
        <taxon>Nematoda</taxon>
        <taxon>Chromadorea</taxon>
        <taxon>Rhabditida</taxon>
        <taxon>Rhabditina</taxon>
        <taxon>Rhabditomorpha</taxon>
        <taxon>Rhabditoidea</taxon>
        <taxon>Rhabditidae</taxon>
        <taxon>Diploscapter</taxon>
    </lineage>
</organism>
<keyword evidence="7" id="KW-1015">Disulfide bond</keyword>
<comment type="caution">
    <text evidence="10">The sequence shown here is derived from an EMBL/GenBank/DDBJ whole genome shotgun (WGS) entry which is preliminary data.</text>
</comment>
<dbReference type="InterPro" id="IPR037272">
    <property type="entry name" value="SNS_sf"/>
</dbReference>
<dbReference type="OrthoDB" id="6581954at2759"/>
<dbReference type="Proteomes" id="UP000218231">
    <property type="component" value="Unassembled WGS sequence"/>
</dbReference>
<dbReference type="InterPro" id="IPR000175">
    <property type="entry name" value="Na/ntran_symport"/>
</dbReference>
<comment type="subcellular location">
    <subcellularLocation>
        <location evidence="1">Membrane</location>
        <topology evidence="1">Multi-pass membrane protein</topology>
    </subcellularLocation>
</comment>
<dbReference type="AlphaFoldDB" id="A0A2A2KDS7"/>
<evidence type="ECO:0000256" key="3">
    <source>
        <dbReference type="ARBA" id="ARBA00022692"/>
    </source>
</evidence>
<evidence type="ECO:0000256" key="5">
    <source>
        <dbReference type="ARBA" id="ARBA00022989"/>
    </source>
</evidence>
<dbReference type="GO" id="GO:0005283">
    <property type="term" value="F:amino acid:sodium symporter activity"/>
    <property type="evidence" value="ECO:0007669"/>
    <property type="project" value="TreeGrafter"/>
</dbReference>
<keyword evidence="5 9" id="KW-1133">Transmembrane helix</keyword>
<feature type="disulfide bond" evidence="7">
    <location>
        <begin position="142"/>
        <end position="151"/>
    </location>
</feature>
<protein>
    <submittedName>
        <fullName evidence="10">Uncharacterized protein</fullName>
    </submittedName>
</protein>
<feature type="transmembrane region" description="Helical" evidence="9">
    <location>
        <begin position="93"/>
        <end position="126"/>
    </location>
</feature>
<feature type="region of interest" description="Disordered" evidence="8">
    <location>
        <begin position="1"/>
        <end position="20"/>
    </location>
</feature>
<feature type="transmembrane region" description="Helical" evidence="9">
    <location>
        <begin position="50"/>
        <end position="73"/>
    </location>
</feature>
<reference evidence="10 11" key="1">
    <citation type="journal article" date="2017" name="Curr. Biol.">
        <title>Genome architecture and evolution of a unichromosomal asexual nematode.</title>
        <authorList>
            <person name="Fradin H."/>
            <person name="Zegar C."/>
            <person name="Gutwein M."/>
            <person name="Lucas J."/>
            <person name="Kovtun M."/>
            <person name="Corcoran D."/>
            <person name="Baugh L.R."/>
            <person name="Kiontke K."/>
            <person name="Gunsalus K."/>
            <person name="Fitch D.H."/>
            <person name="Piano F."/>
        </authorList>
    </citation>
    <scope>NUCLEOTIDE SEQUENCE [LARGE SCALE GENOMIC DNA]</scope>
    <source>
        <strain evidence="10">PF1309</strain>
    </source>
</reference>
<dbReference type="SUPFAM" id="SSF161070">
    <property type="entry name" value="SNF-like"/>
    <property type="match status" value="1"/>
</dbReference>
<keyword evidence="6 9" id="KW-0472">Membrane</keyword>